<accession>Q6H4I0</accession>
<reference evidence="2" key="1">
    <citation type="journal article" date="2005" name="Nature">
        <title>The map-based sequence of the rice genome.</title>
        <authorList>
            <consortium name="International rice genome sequencing project (IRGSP)"/>
            <person name="Matsumoto T."/>
            <person name="Wu J."/>
            <person name="Kanamori H."/>
            <person name="Katayose Y."/>
            <person name="Fujisawa M."/>
            <person name="Namiki N."/>
            <person name="Mizuno H."/>
            <person name="Yamamoto K."/>
            <person name="Antonio B.A."/>
            <person name="Baba T."/>
            <person name="Sakata K."/>
            <person name="Nagamura Y."/>
            <person name="Aoki H."/>
            <person name="Arikawa K."/>
            <person name="Arita K."/>
            <person name="Bito T."/>
            <person name="Chiden Y."/>
            <person name="Fujitsuka N."/>
            <person name="Fukunaka R."/>
            <person name="Hamada M."/>
            <person name="Harada C."/>
            <person name="Hayashi A."/>
            <person name="Hijishita S."/>
            <person name="Honda M."/>
            <person name="Hosokawa S."/>
            <person name="Ichikawa Y."/>
            <person name="Idonuma A."/>
            <person name="Iijima M."/>
            <person name="Ikeda M."/>
            <person name="Ikeno M."/>
            <person name="Ito K."/>
            <person name="Ito S."/>
            <person name="Ito T."/>
            <person name="Ito Y."/>
            <person name="Ito Y."/>
            <person name="Iwabuchi A."/>
            <person name="Kamiya K."/>
            <person name="Karasawa W."/>
            <person name="Kurita K."/>
            <person name="Katagiri S."/>
            <person name="Kikuta A."/>
            <person name="Kobayashi H."/>
            <person name="Kobayashi N."/>
            <person name="Machita K."/>
            <person name="Maehara T."/>
            <person name="Masukawa M."/>
            <person name="Mizubayashi T."/>
            <person name="Mukai Y."/>
            <person name="Nagasaki H."/>
            <person name="Nagata Y."/>
            <person name="Naito S."/>
            <person name="Nakashima M."/>
            <person name="Nakama Y."/>
            <person name="Nakamichi Y."/>
            <person name="Nakamura M."/>
            <person name="Meguro A."/>
            <person name="Negishi M."/>
            <person name="Ohta I."/>
            <person name="Ohta T."/>
            <person name="Okamoto M."/>
            <person name="Ono N."/>
            <person name="Saji S."/>
            <person name="Sakaguchi M."/>
            <person name="Sakai K."/>
            <person name="Shibata M."/>
            <person name="Shimokawa T."/>
            <person name="Song J."/>
            <person name="Takazaki Y."/>
            <person name="Terasawa K."/>
            <person name="Tsugane M."/>
            <person name="Tsuji K."/>
            <person name="Ueda S."/>
            <person name="Waki K."/>
            <person name="Yamagata H."/>
            <person name="Yamamoto M."/>
            <person name="Yamamoto S."/>
            <person name="Yamane H."/>
            <person name="Yoshiki S."/>
            <person name="Yoshihara R."/>
            <person name="Yukawa K."/>
            <person name="Zhong H."/>
            <person name="Yano M."/>
            <person name="Yuan Q."/>
            <person name="Ouyang S."/>
            <person name="Liu J."/>
            <person name="Jones K.M."/>
            <person name="Gansberger K."/>
            <person name="Moffat K."/>
            <person name="Hill J."/>
            <person name="Bera J."/>
            <person name="Fadrosh D."/>
            <person name="Jin S."/>
            <person name="Johri S."/>
            <person name="Kim M."/>
            <person name="Overton L."/>
            <person name="Reardon M."/>
            <person name="Tsitrin T."/>
            <person name="Vuong H."/>
            <person name="Weaver B."/>
            <person name="Ciecko A."/>
            <person name="Tallon L."/>
            <person name="Jackson J."/>
            <person name="Pai G."/>
            <person name="Aken S.V."/>
            <person name="Utterback T."/>
            <person name="Reidmuller S."/>
            <person name="Feldblyum T."/>
            <person name="Hsiao J."/>
            <person name="Zismann V."/>
            <person name="Iobst S."/>
            <person name="de Vazeille A.R."/>
            <person name="Buell C.R."/>
            <person name="Ying K."/>
            <person name="Li Y."/>
            <person name="Lu T."/>
            <person name="Huang Y."/>
            <person name="Zhao Q."/>
            <person name="Feng Q."/>
            <person name="Zhang L."/>
            <person name="Zhu J."/>
            <person name="Weng Q."/>
            <person name="Mu J."/>
            <person name="Lu Y."/>
            <person name="Fan D."/>
            <person name="Liu Y."/>
            <person name="Guan J."/>
            <person name="Zhang Y."/>
            <person name="Yu S."/>
            <person name="Liu X."/>
            <person name="Zhang Y."/>
            <person name="Hong G."/>
            <person name="Han B."/>
            <person name="Choisne N."/>
            <person name="Demange N."/>
            <person name="Orjeda G."/>
            <person name="Samain S."/>
            <person name="Cattolico L."/>
            <person name="Pelletier E."/>
            <person name="Couloux A."/>
            <person name="Segurens B."/>
            <person name="Wincker P."/>
            <person name="D'Hont A."/>
            <person name="Scarpelli C."/>
            <person name="Weissenbach J."/>
            <person name="Salanoubat M."/>
            <person name="Quetier F."/>
            <person name="Yu Y."/>
            <person name="Kim H.R."/>
            <person name="Rambo T."/>
            <person name="Currie J."/>
            <person name="Collura K."/>
            <person name="Luo M."/>
            <person name="Yang T."/>
            <person name="Ammiraju J.S.S."/>
            <person name="Engler F."/>
            <person name="Soderlund C."/>
            <person name="Wing R.A."/>
            <person name="Palmer L.E."/>
            <person name="de la Bastide M."/>
            <person name="Spiegel L."/>
            <person name="Nascimento L."/>
            <person name="Zutavern T."/>
            <person name="O'Shaughnessy A."/>
            <person name="Dike S."/>
            <person name="Dedhia N."/>
            <person name="Preston R."/>
            <person name="Balija V."/>
            <person name="McCombie W.R."/>
            <person name="Chow T."/>
            <person name="Chen H."/>
            <person name="Chung M."/>
            <person name="Chen C."/>
            <person name="Shaw J."/>
            <person name="Wu H."/>
            <person name="Hsiao K."/>
            <person name="Chao Y."/>
            <person name="Chu M."/>
            <person name="Cheng C."/>
            <person name="Hour A."/>
            <person name="Lee P."/>
            <person name="Lin S."/>
            <person name="Lin Y."/>
            <person name="Liou J."/>
            <person name="Liu S."/>
            <person name="Hsing Y."/>
            <person name="Raghuvanshi S."/>
            <person name="Mohanty A."/>
            <person name="Bharti A.K."/>
            <person name="Gaur A."/>
            <person name="Gupta V."/>
            <person name="Kumar D."/>
            <person name="Ravi V."/>
            <person name="Vij S."/>
            <person name="Kapur A."/>
            <person name="Khurana P."/>
            <person name="Khurana P."/>
            <person name="Khurana J.P."/>
            <person name="Tyagi A.K."/>
            <person name="Gaikwad K."/>
            <person name="Singh A."/>
            <person name="Dalal V."/>
            <person name="Srivastava S."/>
            <person name="Dixit A."/>
            <person name="Pal A.K."/>
            <person name="Ghazi I.A."/>
            <person name="Yadav M."/>
            <person name="Pandit A."/>
            <person name="Bhargava A."/>
            <person name="Sureshbabu K."/>
            <person name="Batra K."/>
            <person name="Sharma T.R."/>
            <person name="Mohapatra T."/>
            <person name="Singh N.K."/>
            <person name="Messing J."/>
            <person name="Nelson A.B."/>
            <person name="Fuks G."/>
            <person name="Kavchok S."/>
            <person name="Keizer G."/>
            <person name="Linton E."/>
            <person name="Llaca V."/>
            <person name="Song R."/>
            <person name="Tanyolac B."/>
            <person name="Young S."/>
            <person name="Ho-Il K."/>
            <person name="Hahn J.H."/>
            <person name="Sangsakoo G."/>
            <person name="Vanavichit A."/>
            <person name="de Mattos Luiz.A.T."/>
            <person name="Zimmer P.D."/>
            <person name="Malone G."/>
            <person name="Dellagostin O."/>
            <person name="de Oliveira A.C."/>
            <person name="Bevan M."/>
            <person name="Bancroft I."/>
            <person name="Minx P."/>
            <person name="Cordum H."/>
            <person name="Wilson R."/>
            <person name="Cheng Z."/>
            <person name="Jin W."/>
            <person name="Jiang J."/>
            <person name="Leong S.A."/>
            <person name="Iwama H."/>
            <person name="Gojobori T."/>
            <person name="Itoh T."/>
            <person name="Niimura Y."/>
            <person name="Fujii Y."/>
            <person name="Habara T."/>
            <person name="Sakai H."/>
            <person name="Sato Y."/>
            <person name="Wilson G."/>
            <person name="Kumar K."/>
            <person name="McCouch S."/>
            <person name="Juretic N."/>
            <person name="Hoen D."/>
            <person name="Wright S."/>
            <person name="Bruskiewich R."/>
            <person name="Bureau T."/>
            <person name="Miyao A."/>
            <person name="Hirochika H."/>
            <person name="Nishikawa T."/>
            <person name="Kadowaki K."/>
            <person name="Sugiura M."/>
            <person name="Burr B."/>
            <person name="Sasaki T."/>
        </authorList>
    </citation>
    <scope>NUCLEOTIDE SEQUENCE [LARGE SCALE GENOMIC DNA]</scope>
    <source>
        <strain evidence="2">cv. Nipponbare</strain>
    </source>
</reference>
<sequence>MRGRLVWRRTAVAVRGLAGRGGAASRRRVRPGQRRCLPMRCLCSSSVFSTSRGGFGLVNGESAMAGRLGPTMSSVREEASSLCSDGGGAPTPSLRTRVPATRTVVVVTRTPRASMAGSCRVRCGRGGCGGGGGVAAVFRLAAGAIHRWAPVDAIHEREKGEGRRGR</sequence>
<gene>
    <name evidence="1" type="primary">P0599F09.19</name>
</gene>
<dbReference type="Proteomes" id="UP000000763">
    <property type="component" value="Chromosome 9"/>
</dbReference>
<evidence type="ECO:0000313" key="1">
    <source>
        <dbReference type="EMBL" id="BAD26369.1"/>
    </source>
</evidence>
<proteinExistence type="predicted"/>
<organism evidence="1 2">
    <name type="scientific">Oryza sativa subsp. japonica</name>
    <name type="common">Rice</name>
    <dbReference type="NCBI Taxonomy" id="39947"/>
    <lineage>
        <taxon>Eukaryota</taxon>
        <taxon>Viridiplantae</taxon>
        <taxon>Streptophyta</taxon>
        <taxon>Embryophyta</taxon>
        <taxon>Tracheophyta</taxon>
        <taxon>Spermatophyta</taxon>
        <taxon>Magnoliopsida</taxon>
        <taxon>Liliopsida</taxon>
        <taxon>Poales</taxon>
        <taxon>Poaceae</taxon>
        <taxon>BOP clade</taxon>
        <taxon>Oryzoideae</taxon>
        <taxon>Oryzeae</taxon>
        <taxon>Oryzinae</taxon>
        <taxon>Oryza</taxon>
        <taxon>Oryza sativa</taxon>
    </lineage>
</organism>
<name>Q6H4I0_ORYSJ</name>
<protein>
    <submittedName>
        <fullName evidence="1">Uncharacterized protein</fullName>
    </submittedName>
</protein>
<reference evidence="2" key="2">
    <citation type="journal article" date="2008" name="Nucleic Acids Res.">
        <title>The rice annotation project database (RAP-DB): 2008 update.</title>
        <authorList>
            <consortium name="The rice annotation project (RAP)"/>
        </authorList>
    </citation>
    <scope>GENOME REANNOTATION</scope>
    <source>
        <strain evidence="2">cv. Nipponbare</strain>
    </source>
</reference>
<dbReference type="AlphaFoldDB" id="Q6H4I0"/>
<evidence type="ECO:0000313" key="2">
    <source>
        <dbReference type="Proteomes" id="UP000000763"/>
    </source>
</evidence>
<dbReference type="EMBL" id="AP005867">
    <property type="protein sequence ID" value="BAD26369.1"/>
    <property type="molecule type" value="Genomic_DNA"/>
</dbReference>